<dbReference type="PROSITE" id="PS50994">
    <property type="entry name" value="INTEGRASE"/>
    <property type="match status" value="1"/>
</dbReference>
<proteinExistence type="predicted"/>
<dbReference type="Pfam" id="PF22936">
    <property type="entry name" value="Pol_BBD"/>
    <property type="match status" value="1"/>
</dbReference>
<dbReference type="GO" id="GO:0003676">
    <property type="term" value="F:nucleic acid binding"/>
    <property type="evidence" value="ECO:0007669"/>
    <property type="project" value="InterPro"/>
</dbReference>
<evidence type="ECO:0000256" key="1">
    <source>
        <dbReference type="ARBA" id="ARBA00022670"/>
    </source>
</evidence>
<name>F0X296_9STRA</name>
<protein>
    <submittedName>
        <fullName evidence="3">Uncharacterized protein AlNc14C913G12625</fullName>
    </submittedName>
</protein>
<dbReference type="GO" id="GO:0008233">
    <property type="term" value="F:peptidase activity"/>
    <property type="evidence" value="ECO:0007669"/>
    <property type="project" value="UniProtKB-KW"/>
</dbReference>
<dbReference type="Gene3D" id="3.30.420.10">
    <property type="entry name" value="Ribonuclease H-like superfamily/Ribonuclease H"/>
    <property type="match status" value="1"/>
</dbReference>
<dbReference type="GO" id="GO:0015074">
    <property type="term" value="P:DNA integration"/>
    <property type="evidence" value="ECO:0007669"/>
    <property type="project" value="InterPro"/>
</dbReference>
<reference evidence="3" key="1">
    <citation type="journal article" date="2011" name="PLoS Biol.">
        <title>Gene gain and loss during evolution of obligate parasitism in the white rust pathogen of Arabidopsis thaliana.</title>
        <authorList>
            <person name="Kemen E."/>
            <person name="Gardiner A."/>
            <person name="Schultz-Larsen T."/>
            <person name="Kemen A.C."/>
            <person name="Balmuth A.L."/>
            <person name="Robert-Seilaniantz A."/>
            <person name="Bailey K."/>
            <person name="Holub E."/>
            <person name="Studholme D.J."/>
            <person name="Maclean D."/>
            <person name="Jones J.D."/>
        </authorList>
    </citation>
    <scope>NUCLEOTIDE SEQUENCE</scope>
</reference>
<keyword evidence="1" id="KW-0645">Protease</keyword>
<feature type="domain" description="Integrase catalytic" evidence="2">
    <location>
        <begin position="357"/>
        <end position="497"/>
    </location>
</feature>
<dbReference type="InterPro" id="IPR039537">
    <property type="entry name" value="Retrotran_Ty1/copia-like"/>
</dbReference>
<evidence type="ECO:0000313" key="3">
    <source>
        <dbReference type="EMBL" id="CCA27976.1"/>
    </source>
</evidence>
<dbReference type="AlphaFoldDB" id="F0X296"/>
<dbReference type="InterPro" id="IPR054722">
    <property type="entry name" value="PolX-like_BBD"/>
</dbReference>
<accession>F0X296</accession>
<dbReference type="HOGENOM" id="CLU_484409_0_0_1"/>
<dbReference type="PANTHER" id="PTHR42648:SF28">
    <property type="entry name" value="TRANSPOSON-ENCODED PROTEIN WITH RIBONUCLEASE H-LIKE AND RETROVIRUS ZINC FINGER-LIKE DOMAINS"/>
    <property type="match status" value="1"/>
</dbReference>
<sequence>MTAPQAGPQVYHQHVNDARTPLHHMERVMRYPDSRQKKLAIRTFDGSDLYEGLGSGFLEWGRRFERQVNLAQSACGFFWLKDLKVDLLGHYLQGMAERCYHKQIETWWNQMPTLQYAMEKMLKAFKTHITPAQSMLLFTKPKDPREHGLSISYTCGPSRHLCSDVSWLDDVEDASGVCIQPNGEELNISKVGTVTLRVSVAGAIKTVILTEVYFAGLAHNLISYGKLDEKGYTLGCRDGQRVLETSDGKSVFFDVELSNNVLVIQAAVQCKPQPPRGVILTAVANNADRNEAILHETQPSSLYDLDRRLGHLNYDAVEKLARDPASGIILTDRHRGNCLTCTQGKQSKNRQPKHDTGANSPIDRIGGVICSDLKGPMTPRDRLGNRYMIKFVDHKSNYVKVFLAKTKDKAAKVFAEFLVFFEKRFDCRIHVLRTDSGGEYANIDLFCKLSGVTRQRSEARNQASNGKAERMHRTIMNMARCIIFASGLPLTFWKDAV</sequence>
<organism evidence="3">
    <name type="scientific">Albugo laibachii Nc14</name>
    <dbReference type="NCBI Taxonomy" id="890382"/>
    <lineage>
        <taxon>Eukaryota</taxon>
        <taxon>Sar</taxon>
        <taxon>Stramenopiles</taxon>
        <taxon>Oomycota</taxon>
        <taxon>Peronosporomycetes</taxon>
        <taxon>Albuginales</taxon>
        <taxon>Albuginaceae</taxon>
        <taxon>Albugo</taxon>
    </lineage>
</organism>
<gene>
    <name evidence="3" type="primary">AlNc14C913G12625</name>
    <name evidence="3" type="ORF">ALNC14_141200</name>
</gene>
<evidence type="ECO:0000259" key="2">
    <source>
        <dbReference type="PROSITE" id="PS50994"/>
    </source>
</evidence>
<dbReference type="InterPro" id="IPR012337">
    <property type="entry name" value="RNaseH-like_sf"/>
</dbReference>
<dbReference type="PANTHER" id="PTHR42648">
    <property type="entry name" value="TRANSPOSASE, PUTATIVE-RELATED"/>
    <property type="match status" value="1"/>
</dbReference>
<dbReference type="InterPro" id="IPR036397">
    <property type="entry name" value="RNaseH_sf"/>
</dbReference>
<keyword evidence="1" id="KW-0378">Hydrolase</keyword>
<dbReference type="GO" id="GO:0006508">
    <property type="term" value="P:proteolysis"/>
    <property type="evidence" value="ECO:0007669"/>
    <property type="project" value="UniProtKB-KW"/>
</dbReference>
<dbReference type="SUPFAM" id="SSF53098">
    <property type="entry name" value="Ribonuclease H-like"/>
    <property type="match status" value="1"/>
</dbReference>
<dbReference type="InterPro" id="IPR001584">
    <property type="entry name" value="Integrase_cat-core"/>
</dbReference>
<dbReference type="EMBL" id="FR824787">
    <property type="protein sequence ID" value="CCA27976.1"/>
    <property type="molecule type" value="Genomic_DNA"/>
</dbReference>
<reference evidence="3" key="2">
    <citation type="submission" date="2011-02" db="EMBL/GenBank/DDBJ databases">
        <authorList>
            <person name="MacLean D."/>
        </authorList>
    </citation>
    <scope>NUCLEOTIDE SEQUENCE</scope>
</reference>